<proteinExistence type="predicted"/>
<reference evidence="4" key="1">
    <citation type="submission" date="2015-09" db="EMBL/GenBank/DDBJ databases">
        <authorList>
            <person name="Daims H."/>
        </authorList>
    </citation>
    <scope>NUCLEOTIDE SEQUENCE [LARGE SCALE GENOMIC DNA]</scope>
</reference>
<evidence type="ECO:0000313" key="3">
    <source>
        <dbReference type="EMBL" id="CUQ67918.1"/>
    </source>
</evidence>
<protein>
    <recommendedName>
        <fullName evidence="5">DUF2933 domain-containing protein</fullName>
    </recommendedName>
</protein>
<dbReference type="EMBL" id="LN885086">
    <property type="protein sequence ID" value="CUQ67918.1"/>
    <property type="molecule type" value="Genomic_DNA"/>
</dbReference>
<accession>A0A0S4KXK7</accession>
<evidence type="ECO:0000256" key="1">
    <source>
        <dbReference type="SAM" id="MobiDB-lite"/>
    </source>
</evidence>
<evidence type="ECO:0000313" key="4">
    <source>
        <dbReference type="Proteomes" id="UP000066284"/>
    </source>
</evidence>
<sequence>MNNLRRLVLYAFLAVLGFFLLTEHRAHVFGILPYLLLFACPLFHLLLHRRHRGHDSDSPQGGKQPDSQADTGGHSHG</sequence>
<keyword evidence="2" id="KW-0472">Membrane</keyword>
<evidence type="ECO:0008006" key="5">
    <source>
        <dbReference type="Google" id="ProtNLM"/>
    </source>
</evidence>
<feature type="region of interest" description="Disordered" evidence="1">
    <location>
        <begin position="52"/>
        <end position="77"/>
    </location>
</feature>
<dbReference type="STRING" id="1715989.NITINOP_2946"/>
<gene>
    <name evidence="3" type="ORF">NITINOP_2946</name>
</gene>
<feature type="transmembrane region" description="Helical" evidence="2">
    <location>
        <begin position="7"/>
        <end position="22"/>
    </location>
</feature>
<name>A0A0S4KXK7_9BACT</name>
<dbReference type="OrthoDB" id="5298481at2"/>
<dbReference type="InterPro" id="IPR021682">
    <property type="entry name" value="DUF2933"/>
</dbReference>
<keyword evidence="2" id="KW-0812">Transmembrane</keyword>
<dbReference type="Pfam" id="PF11666">
    <property type="entry name" value="DUF2933"/>
    <property type="match status" value="1"/>
</dbReference>
<feature type="compositionally biased region" description="Polar residues" evidence="1">
    <location>
        <begin position="58"/>
        <end position="70"/>
    </location>
</feature>
<dbReference type="AlphaFoldDB" id="A0A0S4KXK7"/>
<evidence type="ECO:0000256" key="2">
    <source>
        <dbReference type="SAM" id="Phobius"/>
    </source>
</evidence>
<keyword evidence="2" id="KW-1133">Transmembrane helix</keyword>
<dbReference type="Proteomes" id="UP000066284">
    <property type="component" value="Chromosome 1"/>
</dbReference>
<dbReference type="KEGG" id="nio:NITINOP_2946"/>
<feature type="transmembrane region" description="Helical" evidence="2">
    <location>
        <begin position="28"/>
        <end position="47"/>
    </location>
</feature>
<keyword evidence="4" id="KW-1185">Reference proteome</keyword>
<organism evidence="3 4">
    <name type="scientific">Candidatus Nitrospira inopinata</name>
    <dbReference type="NCBI Taxonomy" id="1715989"/>
    <lineage>
        <taxon>Bacteria</taxon>
        <taxon>Pseudomonadati</taxon>
        <taxon>Nitrospirota</taxon>
        <taxon>Nitrospiria</taxon>
        <taxon>Nitrospirales</taxon>
        <taxon>Nitrospiraceae</taxon>
        <taxon>Nitrospira</taxon>
    </lineage>
</organism>